<comment type="caution">
    <text evidence="3">The sequence shown here is derived from an EMBL/GenBank/DDBJ whole genome shotgun (WGS) entry which is preliminary data.</text>
</comment>
<keyword evidence="4" id="KW-1185">Reference proteome</keyword>
<accession>A0AAV4HZJ0</accession>
<proteinExistence type="predicted"/>
<dbReference type="SMART" id="SM00280">
    <property type="entry name" value="KAZAL"/>
    <property type="match status" value="1"/>
</dbReference>
<protein>
    <submittedName>
        <fullName evidence="3">Kazal-type serine proteinase inhibitor 1</fullName>
    </submittedName>
</protein>
<dbReference type="AlphaFoldDB" id="A0AAV4HZJ0"/>
<dbReference type="Gene3D" id="3.30.60.30">
    <property type="match status" value="1"/>
</dbReference>
<evidence type="ECO:0000313" key="3">
    <source>
        <dbReference type="EMBL" id="GFS02126.1"/>
    </source>
</evidence>
<feature type="region of interest" description="Disordered" evidence="1">
    <location>
        <begin position="1"/>
        <end position="36"/>
    </location>
</feature>
<dbReference type="Pfam" id="PF07648">
    <property type="entry name" value="Kazal_2"/>
    <property type="match status" value="2"/>
</dbReference>
<evidence type="ECO:0000313" key="4">
    <source>
        <dbReference type="Proteomes" id="UP000762676"/>
    </source>
</evidence>
<evidence type="ECO:0000256" key="1">
    <source>
        <dbReference type="SAM" id="MobiDB-lite"/>
    </source>
</evidence>
<dbReference type="InterPro" id="IPR002350">
    <property type="entry name" value="Kazal_dom"/>
</dbReference>
<name>A0AAV4HZJ0_9GAST</name>
<dbReference type="CDD" id="cd00104">
    <property type="entry name" value="KAZAL_FS"/>
    <property type="match status" value="1"/>
</dbReference>
<dbReference type="PROSITE" id="PS51465">
    <property type="entry name" value="KAZAL_2"/>
    <property type="match status" value="1"/>
</dbReference>
<dbReference type="SUPFAM" id="SSF100895">
    <property type="entry name" value="Kazal-type serine protease inhibitors"/>
    <property type="match status" value="1"/>
</dbReference>
<sequence>MGQAAWRSGTGPTEKWDRPQGEVGHASGESGMALGRDRTDEGEVCDFAKAHCADPDIHIRYYGECADTDKPDPICAELLATTCPTGNNPVCASDGITYDGFCQYQLAECKDPDLTLVRLGACPTEPPSTTVSLFDLICQVILTEQCPSGQPQVCGSDGVTYDSG</sequence>
<gene>
    <name evidence="3" type="ORF">ElyMa_004599200</name>
</gene>
<evidence type="ECO:0000259" key="2">
    <source>
        <dbReference type="PROSITE" id="PS51465"/>
    </source>
</evidence>
<dbReference type="EMBL" id="BMAT01009226">
    <property type="protein sequence ID" value="GFS02126.1"/>
    <property type="molecule type" value="Genomic_DNA"/>
</dbReference>
<feature type="domain" description="Kazal-like" evidence="2">
    <location>
        <begin position="69"/>
        <end position="124"/>
    </location>
</feature>
<dbReference type="Proteomes" id="UP000762676">
    <property type="component" value="Unassembled WGS sequence"/>
</dbReference>
<dbReference type="InterPro" id="IPR036058">
    <property type="entry name" value="Kazal_dom_sf"/>
</dbReference>
<organism evidence="3 4">
    <name type="scientific">Elysia marginata</name>
    <dbReference type="NCBI Taxonomy" id="1093978"/>
    <lineage>
        <taxon>Eukaryota</taxon>
        <taxon>Metazoa</taxon>
        <taxon>Spiralia</taxon>
        <taxon>Lophotrochozoa</taxon>
        <taxon>Mollusca</taxon>
        <taxon>Gastropoda</taxon>
        <taxon>Heterobranchia</taxon>
        <taxon>Euthyneura</taxon>
        <taxon>Panpulmonata</taxon>
        <taxon>Sacoglossa</taxon>
        <taxon>Placobranchoidea</taxon>
        <taxon>Plakobranchidae</taxon>
        <taxon>Elysia</taxon>
    </lineage>
</organism>
<reference evidence="3 4" key="1">
    <citation type="journal article" date="2021" name="Elife">
        <title>Chloroplast acquisition without the gene transfer in kleptoplastic sea slugs, Plakobranchus ocellatus.</title>
        <authorList>
            <person name="Maeda T."/>
            <person name="Takahashi S."/>
            <person name="Yoshida T."/>
            <person name="Shimamura S."/>
            <person name="Takaki Y."/>
            <person name="Nagai Y."/>
            <person name="Toyoda A."/>
            <person name="Suzuki Y."/>
            <person name="Arimoto A."/>
            <person name="Ishii H."/>
            <person name="Satoh N."/>
            <person name="Nishiyama T."/>
            <person name="Hasebe M."/>
            <person name="Maruyama T."/>
            <person name="Minagawa J."/>
            <person name="Obokata J."/>
            <person name="Shigenobu S."/>
        </authorList>
    </citation>
    <scope>NUCLEOTIDE SEQUENCE [LARGE SCALE GENOMIC DNA]</scope>
</reference>